<keyword evidence="1" id="KW-0472">Membrane</keyword>
<proteinExistence type="predicted"/>
<feature type="transmembrane region" description="Helical" evidence="1">
    <location>
        <begin position="82"/>
        <end position="101"/>
    </location>
</feature>
<feature type="domain" description="Lipid A biosynthesis N-terminal" evidence="2">
    <location>
        <begin position="5"/>
        <end position="76"/>
    </location>
</feature>
<name>A0ABN6ZAK9_9BACE</name>
<reference evidence="3 4" key="1">
    <citation type="submission" date="2023-04" db="EMBL/GenBank/DDBJ databases">
        <title>Draft genome sequence of acteroides sedimenti strain YN3PY1.</title>
        <authorList>
            <person name="Yoshida N."/>
        </authorList>
    </citation>
    <scope>NUCLEOTIDE SEQUENCE [LARGE SCALE GENOMIC DNA]</scope>
    <source>
        <strain evidence="3 4">YN3PY1</strain>
    </source>
</reference>
<keyword evidence="3" id="KW-0012">Acyltransferase</keyword>
<evidence type="ECO:0000313" key="3">
    <source>
        <dbReference type="EMBL" id="BEG98641.1"/>
    </source>
</evidence>
<feature type="transmembrane region" description="Helical" evidence="1">
    <location>
        <begin position="6"/>
        <end position="23"/>
    </location>
</feature>
<dbReference type="GO" id="GO:0016746">
    <property type="term" value="F:acyltransferase activity"/>
    <property type="evidence" value="ECO:0007669"/>
    <property type="project" value="UniProtKB-KW"/>
</dbReference>
<evidence type="ECO:0000259" key="2">
    <source>
        <dbReference type="SMART" id="SM01259"/>
    </source>
</evidence>
<dbReference type="InterPro" id="IPR011499">
    <property type="entry name" value="Lipid_A_biosynth_N"/>
</dbReference>
<evidence type="ECO:0000313" key="4">
    <source>
        <dbReference type="Proteomes" id="UP001496674"/>
    </source>
</evidence>
<keyword evidence="1" id="KW-0812">Transmembrane</keyword>
<keyword evidence="3" id="KW-0808">Transferase</keyword>
<dbReference type="EMBL" id="AP028055">
    <property type="protein sequence ID" value="BEG98641.1"/>
    <property type="molecule type" value="Genomic_DNA"/>
</dbReference>
<feature type="transmembrane region" description="Helical" evidence="1">
    <location>
        <begin position="59"/>
        <end position="75"/>
    </location>
</feature>
<protein>
    <submittedName>
        <fullName evidence="3">Lauroyl acyltransferase</fullName>
    </submittedName>
</protein>
<evidence type="ECO:0000256" key="1">
    <source>
        <dbReference type="SAM" id="Phobius"/>
    </source>
</evidence>
<dbReference type="SMART" id="SM01259">
    <property type="entry name" value="LAB_N"/>
    <property type="match status" value="2"/>
</dbReference>
<dbReference type="Gene3D" id="1.20.1280.290">
    <property type="match status" value="1"/>
</dbReference>
<feature type="transmembrane region" description="Helical" evidence="1">
    <location>
        <begin position="179"/>
        <end position="196"/>
    </location>
</feature>
<gene>
    <name evidence="3" type="ORF">BSYN_09060</name>
</gene>
<feature type="transmembrane region" description="Helical" evidence="1">
    <location>
        <begin position="121"/>
        <end position="140"/>
    </location>
</feature>
<feature type="transmembrane region" description="Helical" evidence="1">
    <location>
        <begin position="35"/>
        <end position="53"/>
    </location>
</feature>
<keyword evidence="1" id="KW-1133">Transmembrane helix</keyword>
<dbReference type="RefSeq" id="WP_353333743.1">
    <property type="nucleotide sequence ID" value="NZ_AP028055.1"/>
</dbReference>
<sequence length="210" mass="24471">MMYVIGFLAQAFFSARILFQWILSEKAKKVMSPSIFWILSILGAYLLVIYGWLRDDFSILLGQFISYYIYIWNLYEKGVWKKVHVVLQAIMLLTPVVALIFVFNNADEFIATFLRNDKVPLWLLVFGSTGQVIFTLRFVYQWIYSARRKESILPIGFWVISLIGSSVIISYGVFRLDPVLILGQAVGFVAYLRNIMIARNDYKYRLNESK</sequence>
<dbReference type="Proteomes" id="UP001496674">
    <property type="component" value="Chromosome"/>
</dbReference>
<keyword evidence="4" id="KW-1185">Reference proteome</keyword>
<feature type="transmembrane region" description="Helical" evidence="1">
    <location>
        <begin position="152"/>
        <end position="173"/>
    </location>
</feature>
<feature type="domain" description="Lipid A biosynthesis N-terminal" evidence="2">
    <location>
        <begin position="126"/>
        <end position="197"/>
    </location>
</feature>
<accession>A0ABN6ZAK9</accession>
<organism evidence="3 4">
    <name type="scientific">Bacteroides sedimenti</name>
    <dbReference type="NCBI Taxonomy" id="2136147"/>
    <lineage>
        <taxon>Bacteria</taxon>
        <taxon>Pseudomonadati</taxon>
        <taxon>Bacteroidota</taxon>
        <taxon>Bacteroidia</taxon>
        <taxon>Bacteroidales</taxon>
        <taxon>Bacteroidaceae</taxon>
        <taxon>Bacteroides</taxon>
    </lineage>
</organism>
<dbReference type="Pfam" id="PF07578">
    <property type="entry name" value="LAB_N"/>
    <property type="match status" value="2"/>
</dbReference>